<dbReference type="PANTHER" id="PTHR43245">
    <property type="entry name" value="BIFUNCTIONAL POLYMYXIN RESISTANCE PROTEIN ARNA"/>
    <property type="match status" value="1"/>
</dbReference>
<reference evidence="3" key="1">
    <citation type="submission" date="2025-08" db="UniProtKB">
        <authorList>
            <consortium name="RefSeq"/>
        </authorList>
    </citation>
    <scope>IDENTIFICATION</scope>
    <source>
        <tissue evidence="3">Whole organism</tissue>
    </source>
</reference>
<dbReference type="Gene3D" id="3.40.50.720">
    <property type="entry name" value="NAD(P)-binding Rossmann-like Domain"/>
    <property type="match status" value="1"/>
</dbReference>
<dbReference type="AlphaFoldDB" id="A0A6J1TF37"/>
<feature type="domain" description="NAD-dependent epimerase/dehydratase" evidence="1">
    <location>
        <begin position="13"/>
        <end position="250"/>
    </location>
</feature>
<dbReference type="SUPFAM" id="SSF51735">
    <property type="entry name" value="NAD(P)-binding Rossmann-fold domains"/>
    <property type="match status" value="1"/>
</dbReference>
<proteinExistence type="predicted"/>
<dbReference type="RefSeq" id="XP_026290340.1">
    <property type="nucleotide sequence ID" value="XM_026434555.2"/>
</dbReference>
<dbReference type="InterPro" id="IPR050177">
    <property type="entry name" value="Lipid_A_modif_metabolic_enz"/>
</dbReference>
<sequence>MATANGTCSKASVIVLGGCGFIGRNLVCHLIENDLVSHVRVVDKVPPQTAWLNSLHKKIFDDERVEFRSANLIIPASCEAAFAADGISWDYVINCACETKTGQTDPVYQEGIVKLSLNCAMEAAKHNVKMFVELSSGHMASTEKAPHNEDDTADPWIAVARYKLQVEKELKEIPSLNFCVLRPAIVYGIGDRHGLAPRLIVGAVYKHLNEVMKLLWTADLHLNTVHVRDVCRAIWLVATRDDTKGKIFNVVDEGDTTQGLISTLISDIFGISHDYYGYALSMICKADMSSVVEEGNDKHMGPWAEACCSSGVENTPLTPFMDQELLYNKNLFMDGSRLKSLGFSCEIPVLTTQSLLEIVHDYADMMLFPRFLINA</sequence>
<evidence type="ECO:0000259" key="1">
    <source>
        <dbReference type="Pfam" id="PF01370"/>
    </source>
</evidence>
<evidence type="ECO:0000313" key="3">
    <source>
        <dbReference type="RefSeq" id="XP_026290340.1"/>
    </source>
</evidence>
<dbReference type="GeneID" id="113215008"/>
<dbReference type="InterPro" id="IPR001509">
    <property type="entry name" value="Epimerase_deHydtase"/>
</dbReference>
<protein>
    <submittedName>
        <fullName evidence="3">Uncharacterized protein LOC113215008</fullName>
    </submittedName>
</protein>
<evidence type="ECO:0000313" key="2">
    <source>
        <dbReference type="Proteomes" id="UP000504606"/>
    </source>
</evidence>
<name>A0A6J1TF37_FRAOC</name>
<organism evidence="2 3">
    <name type="scientific">Frankliniella occidentalis</name>
    <name type="common">Western flower thrips</name>
    <name type="synonym">Euthrips occidentalis</name>
    <dbReference type="NCBI Taxonomy" id="133901"/>
    <lineage>
        <taxon>Eukaryota</taxon>
        <taxon>Metazoa</taxon>
        <taxon>Ecdysozoa</taxon>
        <taxon>Arthropoda</taxon>
        <taxon>Hexapoda</taxon>
        <taxon>Insecta</taxon>
        <taxon>Pterygota</taxon>
        <taxon>Neoptera</taxon>
        <taxon>Paraneoptera</taxon>
        <taxon>Thysanoptera</taxon>
        <taxon>Terebrantia</taxon>
        <taxon>Thripoidea</taxon>
        <taxon>Thripidae</taxon>
        <taxon>Frankliniella</taxon>
    </lineage>
</organism>
<dbReference type="OrthoDB" id="16464at2759"/>
<gene>
    <name evidence="3" type="primary">LOC113215008</name>
</gene>
<dbReference type="KEGG" id="foc:113215008"/>
<keyword evidence="2" id="KW-1185">Reference proteome</keyword>
<accession>A0A6J1TF37</accession>
<dbReference type="Proteomes" id="UP000504606">
    <property type="component" value="Unplaced"/>
</dbReference>
<dbReference type="Pfam" id="PF01370">
    <property type="entry name" value="Epimerase"/>
    <property type="match status" value="1"/>
</dbReference>
<dbReference type="InterPro" id="IPR036291">
    <property type="entry name" value="NAD(P)-bd_dom_sf"/>
</dbReference>
<dbReference type="PANTHER" id="PTHR43245:SF11">
    <property type="entry name" value="LD23561P"/>
    <property type="match status" value="1"/>
</dbReference>